<organism evidence="1 2">
    <name type="scientific">Rhizophagus irregularis</name>
    <dbReference type="NCBI Taxonomy" id="588596"/>
    <lineage>
        <taxon>Eukaryota</taxon>
        <taxon>Fungi</taxon>
        <taxon>Fungi incertae sedis</taxon>
        <taxon>Mucoromycota</taxon>
        <taxon>Glomeromycotina</taxon>
        <taxon>Glomeromycetes</taxon>
        <taxon>Glomerales</taxon>
        <taxon>Glomeraceae</taxon>
        <taxon>Rhizophagus</taxon>
    </lineage>
</organism>
<dbReference type="EMBL" id="CAGKOT010000010">
    <property type="protein sequence ID" value="CAB5355698.1"/>
    <property type="molecule type" value="Genomic_DNA"/>
</dbReference>
<dbReference type="Proteomes" id="UP000684084">
    <property type="component" value="Unassembled WGS sequence"/>
</dbReference>
<evidence type="ECO:0000313" key="2">
    <source>
        <dbReference type="Proteomes" id="UP000684084"/>
    </source>
</evidence>
<proteinExistence type="predicted"/>
<sequence length="89" mass="10297">MKNVNSINELIKKFEDIIVDEENLITNESVVALKHVVTGKYLSSNKDLNYTTGSKFQLVFAIMERMNIMEVFIIHSITITNHRQLITQK</sequence>
<accession>A0A915YZ47</accession>
<name>A0A915YZ47_9GLOM</name>
<protein>
    <submittedName>
        <fullName evidence="1">Uncharacterized protein</fullName>
    </submittedName>
</protein>
<dbReference type="OrthoDB" id="5588846at2759"/>
<dbReference type="AlphaFoldDB" id="A0A915YZ47"/>
<gene>
    <name evidence="1" type="ORF">CHRIB12_LOCUS6156</name>
</gene>
<comment type="caution">
    <text evidence="1">The sequence shown here is derived from an EMBL/GenBank/DDBJ whole genome shotgun (WGS) entry which is preliminary data.</text>
</comment>
<evidence type="ECO:0000313" key="1">
    <source>
        <dbReference type="EMBL" id="CAB5355698.1"/>
    </source>
</evidence>
<reference evidence="1" key="1">
    <citation type="submission" date="2020-05" db="EMBL/GenBank/DDBJ databases">
        <authorList>
            <person name="Rincon C."/>
            <person name="Sanders R I."/>
            <person name="Robbins C."/>
            <person name="Chaturvedi A."/>
        </authorList>
    </citation>
    <scope>NUCLEOTIDE SEQUENCE</scope>
    <source>
        <strain evidence="1">CHB12</strain>
    </source>
</reference>